<sequence>MTSWMVALAMNMKKKFKLGLLWLARGLGLFWLARRLTRHGIVIIGWHAVSMTDEHQRFPELFIAPETLRCRLRYLQQHFEIISLDEALTQYERGAIRPGQAVLTFDDGASIMGSATL</sequence>
<gene>
    <name evidence="1" type="ORF">ETSY2_06295</name>
</gene>
<reference evidence="1 2" key="1">
    <citation type="journal article" date="2014" name="Nature">
        <title>An environmental bacterial taxon with a large and distinct metabolic repertoire.</title>
        <authorList>
            <person name="Wilson M.C."/>
            <person name="Mori T."/>
            <person name="Ruckert C."/>
            <person name="Uria A.R."/>
            <person name="Helf M.J."/>
            <person name="Takada K."/>
            <person name="Gernert C."/>
            <person name="Steffens U.A."/>
            <person name="Heycke N."/>
            <person name="Schmitt S."/>
            <person name="Rinke C."/>
            <person name="Helfrich E.J."/>
            <person name="Brachmann A.O."/>
            <person name="Gurgui C."/>
            <person name="Wakimoto T."/>
            <person name="Kracht M."/>
            <person name="Crusemann M."/>
            <person name="Hentschel U."/>
            <person name="Abe I."/>
            <person name="Matsunaga S."/>
            <person name="Kalinowski J."/>
            <person name="Takeyama H."/>
            <person name="Piel J."/>
        </authorList>
    </citation>
    <scope>NUCLEOTIDE SEQUENCE [LARGE SCALE GENOMIC DNA]</scope>
    <source>
        <strain evidence="2">TSY2</strain>
    </source>
</reference>
<organism evidence="1 2">
    <name type="scientific">Candidatus Entotheonella gemina</name>
    <dbReference type="NCBI Taxonomy" id="1429439"/>
    <lineage>
        <taxon>Bacteria</taxon>
        <taxon>Pseudomonadati</taxon>
        <taxon>Nitrospinota/Tectimicrobiota group</taxon>
        <taxon>Candidatus Tectimicrobiota</taxon>
        <taxon>Candidatus Entotheonellia</taxon>
        <taxon>Candidatus Entotheonellales</taxon>
        <taxon>Candidatus Entotheonellaceae</taxon>
        <taxon>Candidatus Entotheonella</taxon>
    </lineage>
</organism>
<evidence type="ECO:0008006" key="3">
    <source>
        <dbReference type="Google" id="ProtNLM"/>
    </source>
</evidence>
<name>W4MDL1_9BACT</name>
<dbReference type="Proteomes" id="UP000019140">
    <property type="component" value="Unassembled WGS sequence"/>
</dbReference>
<dbReference type="AlphaFoldDB" id="W4MDL1"/>
<dbReference type="Gene3D" id="3.20.20.370">
    <property type="entry name" value="Glycoside hydrolase/deacetylase"/>
    <property type="match status" value="1"/>
</dbReference>
<proteinExistence type="predicted"/>
<dbReference type="EMBL" id="AZHX01000256">
    <property type="protein sequence ID" value="ETX08278.1"/>
    <property type="molecule type" value="Genomic_DNA"/>
</dbReference>
<evidence type="ECO:0000313" key="1">
    <source>
        <dbReference type="EMBL" id="ETX08278.1"/>
    </source>
</evidence>
<protein>
    <recommendedName>
        <fullName evidence="3">NodB homology domain-containing protein</fullName>
    </recommendedName>
</protein>
<evidence type="ECO:0000313" key="2">
    <source>
        <dbReference type="Proteomes" id="UP000019140"/>
    </source>
</evidence>
<comment type="caution">
    <text evidence="1">The sequence shown here is derived from an EMBL/GenBank/DDBJ whole genome shotgun (WGS) entry which is preliminary data.</text>
</comment>
<dbReference type="HOGENOM" id="CLU_2080483_0_0_7"/>
<keyword evidence="2" id="KW-1185">Reference proteome</keyword>
<accession>W4MDL1</accession>